<gene>
    <name evidence="1" type="primary">Bm7935</name>
    <name evidence="1" type="ORF">BM_Bm7935</name>
</gene>
<organism evidence="1">
    <name type="scientific">Brugia malayi</name>
    <name type="common">Filarial nematode worm</name>
    <dbReference type="NCBI Taxonomy" id="6279"/>
    <lineage>
        <taxon>Eukaryota</taxon>
        <taxon>Metazoa</taxon>
        <taxon>Ecdysozoa</taxon>
        <taxon>Nematoda</taxon>
        <taxon>Chromadorea</taxon>
        <taxon>Rhabditida</taxon>
        <taxon>Spirurina</taxon>
        <taxon>Spiruromorpha</taxon>
        <taxon>Filarioidea</taxon>
        <taxon>Onchocercidae</taxon>
        <taxon>Brugia</taxon>
    </lineage>
</organism>
<reference evidence="1" key="2">
    <citation type="submission" date="2012-12" db="EMBL/GenBank/DDBJ databases">
        <authorList>
            <consortium name="WormBase Consortium"/>
            <person name="Ghedin E."/>
            <person name="Paulini M."/>
        </authorList>
    </citation>
    <scope>NUCLEOTIDE SEQUENCE</scope>
    <source>
        <strain evidence="1">FR3</strain>
    </source>
</reference>
<protein>
    <submittedName>
        <fullName evidence="1">Bm7935</fullName>
    </submittedName>
</protein>
<evidence type="ECO:0000313" key="1">
    <source>
        <dbReference type="EMBL" id="CDQ06378.1"/>
    </source>
</evidence>
<dbReference type="AlphaFoldDB" id="A0A1I9G8A2"/>
<accession>A0A1I9G8A2</accession>
<name>A0A1I9G8A2_BRUMA</name>
<dbReference type="EMBL" id="LN855134">
    <property type="protein sequence ID" value="CDQ06378.1"/>
    <property type="molecule type" value="Genomic_DNA"/>
</dbReference>
<reference evidence="1" key="1">
    <citation type="journal article" date="2007" name="Science">
        <title>Draft genome of the filarial nematode parasite Brugia malayi.</title>
        <authorList>
            <person name="Ghedin E."/>
            <person name="Wang S."/>
            <person name="Spiro D."/>
            <person name="Caler E."/>
            <person name="Zhao Q."/>
            <person name="Crabtree J."/>
            <person name="Allen J.E."/>
            <person name="Delcher A.L."/>
            <person name="Guiliano D.B."/>
            <person name="Miranda-Saavedra D."/>
            <person name="Angiuoli S.V."/>
            <person name="Creasy T."/>
            <person name="Amedeo P."/>
            <person name="Haas B."/>
            <person name="El-Sayed N.M."/>
            <person name="Wortman J.R."/>
            <person name="Feldblyum T."/>
            <person name="Tallon L."/>
            <person name="Schatz M."/>
            <person name="Shumway M."/>
            <person name="Koo H."/>
            <person name="Salzberg S.L."/>
            <person name="Schobel S."/>
            <person name="Pertea M."/>
            <person name="Pop M."/>
            <person name="White O."/>
            <person name="Barton G.J."/>
            <person name="Carlow C.K."/>
            <person name="Crawford M.J."/>
            <person name="Daub J."/>
            <person name="Dimmic M.W."/>
            <person name="Estes C.F."/>
            <person name="Foster J.M."/>
            <person name="Ganatra M."/>
            <person name="Gregory W.F."/>
            <person name="Johnson N.M."/>
            <person name="Jin J."/>
            <person name="Komuniecki R."/>
            <person name="Korf I."/>
            <person name="Kumar S."/>
            <person name="Laney S."/>
            <person name="Li B.W."/>
            <person name="Li W."/>
            <person name="Lindblom T.H."/>
            <person name="Lustigman S."/>
            <person name="Ma D."/>
            <person name="Maina C.V."/>
            <person name="Martin D.M."/>
            <person name="McCarter J.P."/>
            <person name="McReynolds L."/>
            <person name="Mitreva M."/>
            <person name="Nutman T.B."/>
            <person name="Parkinson J."/>
            <person name="Peregrin-Alvarez J.M."/>
            <person name="Poole C."/>
            <person name="Ren Q."/>
            <person name="Saunders L."/>
            <person name="Sluder A.E."/>
            <person name="Smith K."/>
            <person name="Stanke M."/>
            <person name="Unnasch T.R."/>
            <person name="Ware J."/>
            <person name="Wei A.D."/>
            <person name="Weil G."/>
            <person name="Williams D.J."/>
            <person name="Zhang Y."/>
            <person name="Williams S.A."/>
            <person name="Fraser-Liggett C."/>
            <person name="Slatko B."/>
            <person name="Blaxter M.L."/>
            <person name="Scott A.L."/>
        </authorList>
    </citation>
    <scope>NUCLEOTIDE SEQUENCE</scope>
    <source>
        <strain evidence="1">FR3</strain>
    </source>
</reference>
<sequence length="53" mass="5103">MSEGKRIAMIIRVAEHVISNERENDCGGGDSGAGADADGLDGIAGITGGSGGG</sequence>
<proteinExistence type="predicted"/>